<feature type="domain" description="ABC1 atypical kinase-like" evidence="2">
    <location>
        <begin position="114"/>
        <end position="256"/>
    </location>
</feature>
<keyword evidence="1" id="KW-0472">Membrane</keyword>
<gene>
    <name evidence="3" type="ORF">AURANDRAFT_68874</name>
</gene>
<feature type="transmembrane region" description="Helical" evidence="1">
    <location>
        <begin position="410"/>
        <end position="437"/>
    </location>
</feature>
<accession>F0YR15</accession>
<keyword evidence="4" id="KW-1185">Reference proteome</keyword>
<evidence type="ECO:0000313" key="4">
    <source>
        <dbReference type="Proteomes" id="UP000002729"/>
    </source>
</evidence>
<dbReference type="InParanoid" id="F0YR15"/>
<dbReference type="AlphaFoldDB" id="F0YR15"/>
<evidence type="ECO:0000256" key="1">
    <source>
        <dbReference type="SAM" id="Phobius"/>
    </source>
</evidence>
<dbReference type="Proteomes" id="UP000002729">
    <property type="component" value="Unassembled WGS sequence"/>
</dbReference>
<keyword evidence="1" id="KW-1133">Transmembrane helix</keyword>
<name>F0YR15_AURAN</name>
<dbReference type="Pfam" id="PF03109">
    <property type="entry name" value="ABC1"/>
    <property type="match status" value="1"/>
</dbReference>
<dbReference type="PANTHER" id="PTHR43173">
    <property type="entry name" value="ABC1 FAMILY PROTEIN"/>
    <property type="match status" value="1"/>
</dbReference>
<sequence>MLIHWTRVMRHGLTKSSQEDEVRGNLRLARKIYSHIIPPWLDYKILKLRGRILNWSSERAAFEETKFHERTACKAFVGICTLGGFFIKKGQQLLLKKGLMPPQYYDALKPLLADVPERPFLVMAKVFHDSTGKSLSEVFETINPNCIGAASLAQTYVGVLRPEYRAGKEARKVIVKIQYPEVRAYFALDLRIILRLCNSFFPRMYEANKAAQEQHLRELDMWNEAQTLERMGRAMARAGLSPHKVVVPQPARCLTSKLVNDGYRKSKKTLGLDIIEGAVRLERPIQSRLKNEERLARGAMPIFAPAIEHAPQTRGNEPRFNRHSWRRSERQIERLPRITAVLVERLGVALTQLRGHPGSSSQLPPIRPLKASIELWSSIPAMTEMEQRAITEHDWFSNSHKAEVEFYRTFHVICIALSSLVIPIIPIICITLCSFYIEDEGALRSA</sequence>
<evidence type="ECO:0000259" key="2">
    <source>
        <dbReference type="Pfam" id="PF03109"/>
    </source>
</evidence>
<reference evidence="3 4" key="1">
    <citation type="journal article" date="2011" name="Proc. Natl. Acad. Sci. U.S.A.">
        <title>Niche of harmful alga Aureococcus anophagefferens revealed through ecogenomics.</title>
        <authorList>
            <person name="Gobler C.J."/>
            <person name="Berry D.L."/>
            <person name="Dyhrman S.T."/>
            <person name="Wilhelm S.W."/>
            <person name="Salamov A."/>
            <person name="Lobanov A.V."/>
            <person name="Zhang Y."/>
            <person name="Collier J.L."/>
            <person name="Wurch L.L."/>
            <person name="Kustka A.B."/>
            <person name="Dill B.D."/>
            <person name="Shah M."/>
            <person name="VerBerkmoes N.C."/>
            <person name="Kuo A."/>
            <person name="Terry A."/>
            <person name="Pangilinan J."/>
            <person name="Lindquist E.A."/>
            <person name="Lucas S."/>
            <person name="Paulsen I.T."/>
            <person name="Hattenrath-Lehmann T.K."/>
            <person name="Talmage S.C."/>
            <person name="Walker E.A."/>
            <person name="Koch F."/>
            <person name="Burson A.M."/>
            <person name="Marcoval M.A."/>
            <person name="Tang Y.Z."/>
            <person name="Lecleir G.R."/>
            <person name="Coyne K.J."/>
            <person name="Berg G.M."/>
            <person name="Bertrand E.M."/>
            <person name="Saito M.A."/>
            <person name="Gladyshev V.N."/>
            <person name="Grigoriev I.V."/>
        </authorList>
    </citation>
    <scope>NUCLEOTIDE SEQUENCE [LARGE SCALE GENOMIC DNA]</scope>
    <source>
        <strain evidence="4">CCMP 1984</strain>
    </source>
</reference>
<dbReference type="eggNOG" id="KOG1235">
    <property type="taxonomic scope" value="Eukaryota"/>
</dbReference>
<protein>
    <recommendedName>
        <fullName evidence="2">ABC1 atypical kinase-like domain-containing protein</fullName>
    </recommendedName>
</protein>
<dbReference type="RefSeq" id="XP_009042857.1">
    <property type="nucleotide sequence ID" value="XM_009044609.1"/>
</dbReference>
<dbReference type="OrthoDB" id="427480at2759"/>
<dbReference type="KEGG" id="aaf:AURANDRAFT_68874"/>
<evidence type="ECO:0000313" key="3">
    <source>
        <dbReference type="EMBL" id="EGB02444.1"/>
    </source>
</evidence>
<dbReference type="InterPro" id="IPR051130">
    <property type="entry name" value="Mito_struct-func_regulator"/>
</dbReference>
<keyword evidence="1" id="KW-0812">Transmembrane</keyword>
<dbReference type="EMBL" id="GL833521">
    <property type="protein sequence ID" value="EGB02444.1"/>
    <property type="molecule type" value="Genomic_DNA"/>
</dbReference>
<proteinExistence type="predicted"/>
<dbReference type="InterPro" id="IPR004147">
    <property type="entry name" value="ABC1_dom"/>
</dbReference>
<dbReference type="GeneID" id="20227080"/>
<organism evidence="4">
    <name type="scientific">Aureococcus anophagefferens</name>
    <name type="common">Harmful bloom alga</name>
    <dbReference type="NCBI Taxonomy" id="44056"/>
    <lineage>
        <taxon>Eukaryota</taxon>
        <taxon>Sar</taxon>
        <taxon>Stramenopiles</taxon>
        <taxon>Ochrophyta</taxon>
        <taxon>Pelagophyceae</taxon>
        <taxon>Pelagomonadales</taxon>
        <taxon>Pelagomonadaceae</taxon>
        <taxon>Aureococcus</taxon>
    </lineage>
</organism>
<dbReference type="PANTHER" id="PTHR43173:SF34">
    <property type="entry name" value="ABC1 ATYPICAL KINASE-LIKE DOMAIN-CONTAINING PROTEIN"/>
    <property type="match status" value="1"/>
</dbReference>